<accession>A0A6G0LNY2</accession>
<proteinExistence type="predicted"/>
<comment type="caution">
    <text evidence="2">The sequence shown here is derived from an EMBL/GenBank/DDBJ whole genome shotgun (WGS) entry which is preliminary data.</text>
</comment>
<dbReference type="AlphaFoldDB" id="A0A6G0LNY2"/>
<dbReference type="EMBL" id="QXFX01000190">
    <property type="protein sequence ID" value="KAE9126564.1"/>
    <property type="molecule type" value="Genomic_DNA"/>
</dbReference>
<protein>
    <recommendedName>
        <fullName evidence="4">Peptidase A2 domain-containing protein</fullName>
    </recommendedName>
</protein>
<evidence type="ECO:0008006" key="4">
    <source>
        <dbReference type="Google" id="ProtNLM"/>
    </source>
</evidence>
<gene>
    <name evidence="2" type="ORF">PF010_g5219</name>
</gene>
<sequence length="159" mass="16936">MAPASAAVDTRGTPSTSSGDRRPARVSCLKCRSTDHQVWECPRCTSEEAARLLRELHERREARRSEGARKFNIVDPTKRLTSDDRGSVAAAIDGIAVTALMLDTGANTSLVARGVLEAMAQTGTVLRVNPVAGITLSSAGKETINVTSIVTFDEVVLIT</sequence>
<reference evidence="2 3" key="1">
    <citation type="submission" date="2018-09" db="EMBL/GenBank/DDBJ databases">
        <title>Genomic investigation of the strawberry pathogen Phytophthora fragariae indicates pathogenicity is determined by transcriptional variation in three key races.</title>
        <authorList>
            <person name="Adams T.M."/>
            <person name="Armitage A.D."/>
            <person name="Sobczyk M.K."/>
            <person name="Bates H.J."/>
            <person name="Dunwell J.M."/>
            <person name="Nellist C.F."/>
            <person name="Harrison R.J."/>
        </authorList>
    </citation>
    <scope>NUCLEOTIDE SEQUENCE [LARGE SCALE GENOMIC DNA]</scope>
    <source>
        <strain evidence="2 3">ONT-3</strain>
    </source>
</reference>
<feature type="region of interest" description="Disordered" evidence="1">
    <location>
        <begin position="1"/>
        <end position="25"/>
    </location>
</feature>
<name>A0A6G0LNY2_9STRA</name>
<evidence type="ECO:0000313" key="3">
    <source>
        <dbReference type="Proteomes" id="UP000488956"/>
    </source>
</evidence>
<evidence type="ECO:0000256" key="1">
    <source>
        <dbReference type="SAM" id="MobiDB-lite"/>
    </source>
</evidence>
<evidence type="ECO:0000313" key="2">
    <source>
        <dbReference type="EMBL" id="KAE9126564.1"/>
    </source>
</evidence>
<organism evidence="2 3">
    <name type="scientific">Phytophthora fragariae</name>
    <dbReference type="NCBI Taxonomy" id="53985"/>
    <lineage>
        <taxon>Eukaryota</taxon>
        <taxon>Sar</taxon>
        <taxon>Stramenopiles</taxon>
        <taxon>Oomycota</taxon>
        <taxon>Peronosporomycetes</taxon>
        <taxon>Peronosporales</taxon>
        <taxon>Peronosporaceae</taxon>
        <taxon>Phytophthora</taxon>
    </lineage>
</organism>
<dbReference type="Proteomes" id="UP000488956">
    <property type="component" value="Unassembled WGS sequence"/>
</dbReference>